<comment type="caution">
    <text evidence="3">The sequence shown here is derived from an EMBL/GenBank/DDBJ whole genome shotgun (WGS) entry which is preliminary data.</text>
</comment>
<dbReference type="Proteomes" id="UP001519293">
    <property type="component" value="Unassembled WGS sequence"/>
</dbReference>
<dbReference type="Pfam" id="PF01370">
    <property type="entry name" value="Epimerase"/>
    <property type="match status" value="1"/>
</dbReference>
<dbReference type="EMBL" id="JAGIKZ010000019">
    <property type="protein sequence ID" value="MBP2242349.1"/>
    <property type="molecule type" value="Genomic_DNA"/>
</dbReference>
<gene>
    <name evidence="3" type="ORF">J2Z40_002923</name>
</gene>
<dbReference type="PANTHER" id="PTHR43000">
    <property type="entry name" value="DTDP-D-GLUCOSE 4,6-DEHYDRATASE-RELATED"/>
    <property type="match status" value="1"/>
</dbReference>
<name>A0ABS4RHH7_9BACI</name>
<evidence type="ECO:0000313" key="3">
    <source>
        <dbReference type="EMBL" id="MBP2242349.1"/>
    </source>
</evidence>
<keyword evidence="4" id="KW-1185">Reference proteome</keyword>
<dbReference type="SUPFAM" id="SSF51735">
    <property type="entry name" value="NAD(P)-binding Rossmann-fold domains"/>
    <property type="match status" value="1"/>
</dbReference>
<dbReference type="Gene3D" id="3.40.50.720">
    <property type="entry name" value="NAD(P)-binding Rossmann-like Domain"/>
    <property type="match status" value="1"/>
</dbReference>
<evidence type="ECO:0000259" key="2">
    <source>
        <dbReference type="Pfam" id="PF01370"/>
    </source>
</evidence>
<keyword evidence="3" id="KW-0560">Oxidoreductase</keyword>
<sequence>MKKRVAVTGAGGYIGRFVVNRLLDYGIDVTAVVNSNKQLNTRARIIEIDILSDYENIYERLGSPDVCLHLAWKDGFIHNSESHVENLYSHYRFIKNMVNGGLRHVAVMGTMHEVGYYEGEIDEFTPTNPYSLYGIAKNSLRQSLEVLLKDQNVVFQWLRAFYIVGDDLKNQSIFTKLIHAEHDGKELFPFTNGKNMYDFISVEELADQIALCVLQNKVQGVINCCTGKPISLREKVEEFLFKNNFKIKLDYGVFPNRPYDSPAIWGSNKKVKEVLAYSEKKSLQTITR</sequence>
<reference evidence="3 4" key="1">
    <citation type="submission" date="2021-03" db="EMBL/GenBank/DDBJ databases">
        <title>Genomic Encyclopedia of Type Strains, Phase IV (KMG-IV): sequencing the most valuable type-strain genomes for metagenomic binning, comparative biology and taxonomic classification.</title>
        <authorList>
            <person name="Goeker M."/>
        </authorList>
    </citation>
    <scope>NUCLEOTIDE SEQUENCE [LARGE SCALE GENOMIC DNA]</scope>
    <source>
        <strain evidence="3 4">DSM 26675</strain>
    </source>
</reference>
<dbReference type="RefSeq" id="WP_066398077.1">
    <property type="nucleotide sequence ID" value="NZ_JAGIKZ010000019.1"/>
</dbReference>
<dbReference type="GO" id="GO:0016491">
    <property type="term" value="F:oxidoreductase activity"/>
    <property type="evidence" value="ECO:0007669"/>
    <property type="project" value="UniProtKB-KW"/>
</dbReference>
<evidence type="ECO:0000256" key="1">
    <source>
        <dbReference type="ARBA" id="ARBA00007637"/>
    </source>
</evidence>
<dbReference type="InterPro" id="IPR001509">
    <property type="entry name" value="Epimerase_deHydtase"/>
</dbReference>
<comment type="similarity">
    <text evidence="1">Belongs to the NAD(P)-dependent epimerase/dehydratase family.</text>
</comment>
<proteinExistence type="inferred from homology"/>
<feature type="domain" description="NAD-dependent epimerase/dehydratase" evidence="2">
    <location>
        <begin position="5"/>
        <end position="224"/>
    </location>
</feature>
<accession>A0ABS4RHH7</accession>
<protein>
    <submittedName>
        <fullName evidence="3">dTDP-6-deoxy-L-talose 4-dehydrogenase (NAD+)</fullName>
        <ecNumber evidence="3">1.1.1.339</ecNumber>
    </submittedName>
</protein>
<dbReference type="InterPro" id="IPR036291">
    <property type="entry name" value="NAD(P)-bd_dom_sf"/>
</dbReference>
<dbReference type="EC" id="1.1.1.339" evidence="3"/>
<evidence type="ECO:0000313" key="4">
    <source>
        <dbReference type="Proteomes" id="UP001519293"/>
    </source>
</evidence>
<organism evidence="3 4">
    <name type="scientific">Cytobacillus eiseniae</name>
    <dbReference type="NCBI Taxonomy" id="762947"/>
    <lineage>
        <taxon>Bacteria</taxon>
        <taxon>Bacillati</taxon>
        <taxon>Bacillota</taxon>
        <taxon>Bacilli</taxon>
        <taxon>Bacillales</taxon>
        <taxon>Bacillaceae</taxon>
        <taxon>Cytobacillus</taxon>
    </lineage>
</organism>